<keyword evidence="1" id="KW-1133">Transmembrane helix</keyword>
<protein>
    <recommendedName>
        <fullName evidence="4">DUF3040 domain-containing protein</fullName>
    </recommendedName>
</protein>
<name>A0ABY7B796_9PSEU</name>
<sequence length="123" mass="12513">MLSSKERRDLAALDHVLSADATLAALCALFPEPARPVAERPFTRPAGLPRGRVLALALAPLALVAGLVVALLAGSAANPLVAAASGLAVVIGVALLLTGLAWGGVRRRGRPRPGSIRRHAPAP</sequence>
<keyword evidence="1" id="KW-0472">Membrane</keyword>
<dbReference type="RefSeq" id="WP_268758294.1">
    <property type="nucleotide sequence ID" value="NZ_CP113836.1"/>
</dbReference>
<evidence type="ECO:0008006" key="4">
    <source>
        <dbReference type="Google" id="ProtNLM"/>
    </source>
</evidence>
<dbReference type="Proteomes" id="UP001163203">
    <property type="component" value="Chromosome"/>
</dbReference>
<organism evidence="2 3">
    <name type="scientific">Amycolatopsis cynarae</name>
    <dbReference type="NCBI Taxonomy" id="2995223"/>
    <lineage>
        <taxon>Bacteria</taxon>
        <taxon>Bacillati</taxon>
        <taxon>Actinomycetota</taxon>
        <taxon>Actinomycetes</taxon>
        <taxon>Pseudonocardiales</taxon>
        <taxon>Pseudonocardiaceae</taxon>
        <taxon>Amycolatopsis</taxon>
    </lineage>
</organism>
<gene>
    <name evidence="2" type="ORF">ORV05_10670</name>
</gene>
<evidence type="ECO:0000313" key="3">
    <source>
        <dbReference type="Proteomes" id="UP001163203"/>
    </source>
</evidence>
<dbReference type="EMBL" id="CP113836">
    <property type="protein sequence ID" value="WAL68200.1"/>
    <property type="molecule type" value="Genomic_DNA"/>
</dbReference>
<keyword evidence="1" id="KW-0812">Transmembrane</keyword>
<evidence type="ECO:0000313" key="2">
    <source>
        <dbReference type="EMBL" id="WAL68200.1"/>
    </source>
</evidence>
<evidence type="ECO:0000256" key="1">
    <source>
        <dbReference type="SAM" id="Phobius"/>
    </source>
</evidence>
<feature type="transmembrane region" description="Helical" evidence="1">
    <location>
        <begin position="53"/>
        <end position="74"/>
    </location>
</feature>
<proteinExistence type="predicted"/>
<keyword evidence="3" id="KW-1185">Reference proteome</keyword>
<accession>A0ABY7B796</accession>
<reference evidence="2" key="1">
    <citation type="submission" date="2022-11" db="EMBL/GenBank/DDBJ databases">
        <authorList>
            <person name="Mo P."/>
        </authorList>
    </citation>
    <scope>NUCLEOTIDE SEQUENCE</scope>
    <source>
        <strain evidence="2">HUAS 11-8</strain>
    </source>
</reference>
<feature type="transmembrane region" description="Helical" evidence="1">
    <location>
        <begin position="80"/>
        <end position="102"/>
    </location>
</feature>